<evidence type="ECO:0000256" key="12">
    <source>
        <dbReference type="ARBA" id="ARBA00041185"/>
    </source>
</evidence>
<dbReference type="GO" id="GO:0009252">
    <property type="term" value="P:peptidoglycan biosynthetic process"/>
    <property type="evidence" value="ECO:0007669"/>
    <property type="project" value="UniProtKB-KW"/>
</dbReference>
<dbReference type="AlphaFoldDB" id="A0A0G0VJF9"/>
<keyword evidence="3" id="KW-0808">Transferase</keyword>
<feature type="transmembrane region" description="Helical" evidence="16">
    <location>
        <begin position="37"/>
        <end position="56"/>
    </location>
</feature>
<evidence type="ECO:0000256" key="15">
    <source>
        <dbReference type="ARBA" id="ARBA00049902"/>
    </source>
</evidence>
<comment type="catalytic activity">
    <reaction evidence="15">
        <text>[GlcNAc-(1-&gt;4)-Mur2Ac(oyl-L-Ala-gamma-D-Glu-L-Lys-D-Ala-D-Ala)](n)-di-trans,octa-cis-undecaprenyl diphosphate + beta-D-GlcNAc-(1-&gt;4)-Mur2Ac(oyl-L-Ala-gamma-D-Glu-L-Lys-D-Ala-D-Ala)-di-trans,octa-cis-undecaprenyl diphosphate = [GlcNAc-(1-&gt;4)-Mur2Ac(oyl-L-Ala-gamma-D-Glu-L-Lys-D-Ala-D-Ala)](n+1)-di-trans,octa-cis-undecaprenyl diphosphate + di-trans,octa-cis-undecaprenyl diphosphate + H(+)</text>
        <dbReference type="Rhea" id="RHEA:23708"/>
        <dbReference type="Rhea" id="RHEA-COMP:9602"/>
        <dbReference type="Rhea" id="RHEA-COMP:9603"/>
        <dbReference type="ChEBI" id="CHEBI:15378"/>
        <dbReference type="ChEBI" id="CHEBI:58405"/>
        <dbReference type="ChEBI" id="CHEBI:60033"/>
        <dbReference type="ChEBI" id="CHEBI:78435"/>
        <dbReference type="EC" id="2.4.99.28"/>
    </reaction>
</comment>
<comment type="subcellular location">
    <subcellularLocation>
        <location evidence="1">Membrane</location>
        <topology evidence="1">Multi-pass membrane protein</topology>
    </subcellularLocation>
</comment>
<evidence type="ECO:0000313" key="17">
    <source>
        <dbReference type="EMBL" id="KKR62887.1"/>
    </source>
</evidence>
<dbReference type="EC" id="2.4.99.28" evidence="14"/>
<gene>
    <name evidence="17" type="ORF">UU02_C0040G0006</name>
</gene>
<dbReference type="PANTHER" id="PTHR30474">
    <property type="entry name" value="CELL CYCLE PROTEIN"/>
    <property type="match status" value="1"/>
</dbReference>
<reference evidence="17 18" key="1">
    <citation type="journal article" date="2015" name="Nature">
        <title>rRNA introns, odd ribosomes, and small enigmatic genomes across a large radiation of phyla.</title>
        <authorList>
            <person name="Brown C.T."/>
            <person name="Hug L.A."/>
            <person name="Thomas B.C."/>
            <person name="Sharon I."/>
            <person name="Castelle C.J."/>
            <person name="Singh A."/>
            <person name="Wilkins M.J."/>
            <person name="Williams K.H."/>
            <person name="Banfield J.F."/>
        </authorList>
    </citation>
    <scope>NUCLEOTIDE SEQUENCE [LARGE SCALE GENOMIC DNA]</scope>
</reference>
<evidence type="ECO:0000256" key="5">
    <source>
        <dbReference type="ARBA" id="ARBA00022960"/>
    </source>
</evidence>
<evidence type="ECO:0000256" key="9">
    <source>
        <dbReference type="ARBA" id="ARBA00032370"/>
    </source>
</evidence>
<evidence type="ECO:0000256" key="14">
    <source>
        <dbReference type="ARBA" id="ARBA00044770"/>
    </source>
</evidence>
<dbReference type="GO" id="GO:0015648">
    <property type="term" value="F:lipid-linked peptidoglycan transporter activity"/>
    <property type="evidence" value="ECO:0007669"/>
    <property type="project" value="TreeGrafter"/>
</dbReference>
<evidence type="ECO:0000256" key="16">
    <source>
        <dbReference type="SAM" id="Phobius"/>
    </source>
</evidence>
<keyword evidence="5" id="KW-0133">Cell shape</keyword>
<evidence type="ECO:0000256" key="4">
    <source>
        <dbReference type="ARBA" id="ARBA00022692"/>
    </source>
</evidence>
<evidence type="ECO:0000256" key="6">
    <source>
        <dbReference type="ARBA" id="ARBA00022984"/>
    </source>
</evidence>
<keyword evidence="4 16" id="KW-0812">Transmembrane</keyword>
<dbReference type="GO" id="GO:0005886">
    <property type="term" value="C:plasma membrane"/>
    <property type="evidence" value="ECO:0007669"/>
    <property type="project" value="TreeGrafter"/>
</dbReference>
<dbReference type="Pfam" id="PF01098">
    <property type="entry name" value="FTSW_RODA_SPOVE"/>
    <property type="match status" value="1"/>
</dbReference>
<feature type="transmembrane region" description="Helical" evidence="16">
    <location>
        <begin position="106"/>
        <end position="121"/>
    </location>
</feature>
<dbReference type="PANTHER" id="PTHR30474:SF2">
    <property type="entry name" value="PEPTIDOGLYCAN GLYCOSYLTRANSFERASE FTSW-RELATED"/>
    <property type="match status" value="1"/>
</dbReference>
<evidence type="ECO:0000256" key="1">
    <source>
        <dbReference type="ARBA" id="ARBA00004141"/>
    </source>
</evidence>
<comment type="similarity">
    <text evidence="11">Belongs to the SEDS family. FtsW subfamily.</text>
</comment>
<proteinExistence type="inferred from homology"/>
<sequence length="255" mass="29097">MRSVTNFLFKDITLSLSMLFLLAFSVVILNSLEKNLFPLYFVYIFTALLVFWIFSMTDFEIISLFSKYLYIISIALLLLTFIIGSVTRNTVRWIQLGPTSLQPAEIIRPFLLVFFANYLGRGEVTLKKIGKALLLLLLPVVLILAQPSLGVSILTIVGFVGVLMASKFNKKHLIVGLLIGVAILPIAWRAMAPYQRQRITSFLEPAKDPRGAGYNSKGFKHSWHFYLKNKQTLSLRQPRKSLVWSERDLFFLPVF</sequence>
<evidence type="ECO:0000256" key="13">
    <source>
        <dbReference type="ARBA" id="ARBA00041418"/>
    </source>
</evidence>
<comment type="caution">
    <text evidence="17">The sequence shown here is derived from an EMBL/GenBank/DDBJ whole genome shotgun (WGS) entry which is preliminary data.</text>
</comment>
<organism evidence="17 18">
    <name type="scientific">Candidatus Woesebacteria bacterium GW2011_GWA1_40_43</name>
    <dbReference type="NCBI Taxonomy" id="1618553"/>
    <lineage>
        <taxon>Bacteria</taxon>
        <taxon>Candidatus Woeseibacteriota</taxon>
    </lineage>
</organism>
<evidence type="ECO:0000256" key="10">
    <source>
        <dbReference type="ARBA" id="ARBA00033270"/>
    </source>
</evidence>
<keyword evidence="7 16" id="KW-1133">Transmembrane helix</keyword>
<evidence type="ECO:0000313" key="18">
    <source>
        <dbReference type="Proteomes" id="UP000034293"/>
    </source>
</evidence>
<protein>
    <recommendedName>
        <fullName evidence="12">Probable peptidoglycan glycosyltransferase FtsW</fullName>
        <ecNumber evidence="14">2.4.99.28</ecNumber>
    </recommendedName>
    <alternativeName>
        <fullName evidence="13">Cell division protein FtsW</fullName>
    </alternativeName>
    <alternativeName>
        <fullName evidence="10">Cell wall polymerase</fullName>
    </alternativeName>
    <alternativeName>
        <fullName evidence="9">Peptidoglycan polymerase</fullName>
    </alternativeName>
</protein>
<feature type="transmembrane region" description="Helical" evidence="16">
    <location>
        <begin position="12"/>
        <end position="31"/>
    </location>
</feature>
<keyword evidence="6" id="KW-0573">Peptidoglycan synthesis</keyword>
<name>A0A0G0VJF9_9BACT</name>
<dbReference type="GO" id="GO:0032153">
    <property type="term" value="C:cell division site"/>
    <property type="evidence" value="ECO:0007669"/>
    <property type="project" value="TreeGrafter"/>
</dbReference>
<dbReference type="Proteomes" id="UP000034293">
    <property type="component" value="Unassembled WGS sequence"/>
</dbReference>
<evidence type="ECO:0000256" key="2">
    <source>
        <dbReference type="ARBA" id="ARBA00022676"/>
    </source>
</evidence>
<dbReference type="GO" id="GO:0051301">
    <property type="term" value="P:cell division"/>
    <property type="evidence" value="ECO:0007669"/>
    <property type="project" value="InterPro"/>
</dbReference>
<dbReference type="InterPro" id="IPR001182">
    <property type="entry name" value="FtsW/RodA"/>
</dbReference>
<keyword evidence="8 16" id="KW-0472">Membrane</keyword>
<keyword evidence="2" id="KW-0328">Glycosyltransferase</keyword>
<dbReference type="GO" id="GO:0008955">
    <property type="term" value="F:peptidoglycan glycosyltransferase activity"/>
    <property type="evidence" value="ECO:0007669"/>
    <property type="project" value="UniProtKB-EC"/>
</dbReference>
<evidence type="ECO:0000256" key="8">
    <source>
        <dbReference type="ARBA" id="ARBA00023136"/>
    </source>
</evidence>
<accession>A0A0G0VJF9</accession>
<feature type="transmembrane region" description="Helical" evidence="16">
    <location>
        <begin position="172"/>
        <end position="191"/>
    </location>
</feature>
<feature type="transmembrane region" description="Helical" evidence="16">
    <location>
        <begin position="133"/>
        <end position="166"/>
    </location>
</feature>
<dbReference type="EMBL" id="LBZA01000040">
    <property type="protein sequence ID" value="KKR62887.1"/>
    <property type="molecule type" value="Genomic_DNA"/>
</dbReference>
<feature type="transmembrane region" description="Helical" evidence="16">
    <location>
        <begin position="68"/>
        <end position="86"/>
    </location>
</feature>
<evidence type="ECO:0000256" key="7">
    <source>
        <dbReference type="ARBA" id="ARBA00022989"/>
    </source>
</evidence>
<evidence type="ECO:0000256" key="11">
    <source>
        <dbReference type="ARBA" id="ARBA00038053"/>
    </source>
</evidence>
<dbReference type="GO" id="GO:0008360">
    <property type="term" value="P:regulation of cell shape"/>
    <property type="evidence" value="ECO:0007669"/>
    <property type="project" value="UniProtKB-KW"/>
</dbReference>
<evidence type="ECO:0000256" key="3">
    <source>
        <dbReference type="ARBA" id="ARBA00022679"/>
    </source>
</evidence>